<evidence type="ECO:0000256" key="1">
    <source>
        <dbReference type="SAM" id="Phobius"/>
    </source>
</evidence>
<comment type="caution">
    <text evidence="2">The sequence shown here is derived from an EMBL/GenBank/DDBJ whole genome shotgun (WGS) entry which is preliminary data.</text>
</comment>
<organism evidence="2 3">
    <name type="scientific">Cyanidiococcus yangmingshanensis</name>
    <dbReference type="NCBI Taxonomy" id="2690220"/>
    <lineage>
        <taxon>Eukaryota</taxon>
        <taxon>Rhodophyta</taxon>
        <taxon>Bangiophyceae</taxon>
        <taxon>Cyanidiales</taxon>
        <taxon>Cyanidiaceae</taxon>
        <taxon>Cyanidiococcus</taxon>
    </lineage>
</organism>
<dbReference type="AlphaFoldDB" id="A0A7J7IN83"/>
<name>A0A7J7IN83_9RHOD</name>
<gene>
    <name evidence="2" type="ORF">F1559_002853</name>
</gene>
<keyword evidence="1" id="KW-1133">Transmembrane helix</keyword>
<dbReference type="EMBL" id="VWRR01000004">
    <property type="protein sequence ID" value="KAF6004159.1"/>
    <property type="molecule type" value="Genomic_DNA"/>
</dbReference>
<keyword evidence="3" id="KW-1185">Reference proteome</keyword>
<proteinExistence type="predicted"/>
<sequence>MVVPLTIAVTLWLTHQLVIETSILYAALWSNEVERLHKALRELLWLSACLSVWRTIRAALNERIARQWRERLSAELHRQLTGRPSASRTCLSSSGQSGVRGQLSSMHKCNPLFAMASDAALAQLFEQVTTTSVRVLTVDLVSLVTGGGGGSGGLLEHMGTAVWQLRKAYCFMPPLVLILGLVYVLCSYGLIWCLARRSERATVDLDATETSMRAQYTSMVKGRKP</sequence>
<feature type="transmembrane region" description="Helical" evidence="1">
    <location>
        <begin position="175"/>
        <end position="195"/>
    </location>
</feature>
<dbReference type="Proteomes" id="UP000530660">
    <property type="component" value="Unassembled WGS sequence"/>
</dbReference>
<keyword evidence="1" id="KW-0472">Membrane</keyword>
<keyword evidence="1" id="KW-0812">Transmembrane</keyword>
<reference evidence="2 3" key="1">
    <citation type="journal article" date="2020" name="J. Phycol.">
        <title>Comparative genome analysis reveals Cyanidiococcus gen. nov., a new extremophilic red algal genus sister to Cyanidioschyzon (Cyanidioschyzonaceae, Rhodophyta).</title>
        <authorList>
            <person name="Liu S.-L."/>
            <person name="Chiang Y.-R."/>
            <person name="Yoon H.S."/>
            <person name="Fu H.-Y."/>
        </authorList>
    </citation>
    <scope>NUCLEOTIDE SEQUENCE [LARGE SCALE GENOMIC DNA]</scope>
    <source>
        <strain evidence="2 3">THAL066</strain>
    </source>
</reference>
<accession>A0A7J7IN83</accession>
<evidence type="ECO:0000313" key="2">
    <source>
        <dbReference type="EMBL" id="KAF6004159.1"/>
    </source>
</evidence>
<evidence type="ECO:0000313" key="3">
    <source>
        <dbReference type="Proteomes" id="UP000530660"/>
    </source>
</evidence>
<protein>
    <submittedName>
        <fullName evidence="2">Uncharacterized protein</fullName>
    </submittedName>
</protein>